<dbReference type="InterPro" id="IPR013509">
    <property type="entry name" value="RNR_lsu_N"/>
</dbReference>
<dbReference type="GO" id="GO:0009265">
    <property type="term" value="P:2'-deoxyribonucleotide biosynthetic process"/>
    <property type="evidence" value="ECO:0007669"/>
    <property type="project" value="TreeGrafter"/>
</dbReference>
<dbReference type="GO" id="GO:0031250">
    <property type="term" value="C:anaerobic ribonucleoside-triphosphate reductase complex"/>
    <property type="evidence" value="ECO:0007669"/>
    <property type="project" value="TreeGrafter"/>
</dbReference>
<evidence type="ECO:0000256" key="2">
    <source>
        <dbReference type="ARBA" id="ARBA00022840"/>
    </source>
</evidence>
<dbReference type="Gene3D" id="3.20.70.20">
    <property type="match status" value="1"/>
</dbReference>
<evidence type="ECO:0000259" key="3">
    <source>
        <dbReference type="PROSITE" id="PS51161"/>
    </source>
</evidence>
<keyword evidence="1" id="KW-0547">Nucleotide-binding</keyword>
<keyword evidence="2" id="KW-0067">ATP-binding</keyword>
<dbReference type="Pfam" id="PF03477">
    <property type="entry name" value="ATP-cone"/>
    <property type="match status" value="1"/>
</dbReference>
<sequence length="237" mass="27145">MVENSQIESSFAEIRKRNGKTSRFDQNKITNAIYKALMATNQGDRSLAEKLANGVLEKLVSQGFSTTRAPSVEDIQDMVESTLIEQGHSEIAKAYILYRHERRKVRDEKMKVLNTQTLDSVSKNFDLNCLRVLASRYLLRNNKNEITETPFAMFERVAILIGVGDLLYDDKVFSNSGNLQQDVSEAEEYLSKLDQFNYKFKIGNYYLNQYHFRGLVNGYIDIAKKGKAKIGFKQVLT</sequence>
<dbReference type="EMBL" id="UINC01150618">
    <property type="protein sequence ID" value="SVD43760.1"/>
    <property type="molecule type" value="Genomic_DNA"/>
</dbReference>
<evidence type="ECO:0000313" key="4">
    <source>
        <dbReference type="EMBL" id="SVD43760.1"/>
    </source>
</evidence>
<dbReference type="PANTHER" id="PTHR21075:SF0">
    <property type="entry name" value="ANAEROBIC RIBONUCLEOSIDE-TRIPHOSPHATE REDUCTASE"/>
    <property type="match status" value="1"/>
</dbReference>
<organism evidence="4">
    <name type="scientific">marine metagenome</name>
    <dbReference type="NCBI Taxonomy" id="408172"/>
    <lineage>
        <taxon>unclassified sequences</taxon>
        <taxon>metagenomes</taxon>
        <taxon>ecological metagenomes</taxon>
    </lineage>
</organism>
<dbReference type="GO" id="GO:0004748">
    <property type="term" value="F:ribonucleoside-diphosphate reductase activity, thioredoxin disulfide as acceptor"/>
    <property type="evidence" value="ECO:0007669"/>
    <property type="project" value="InterPro"/>
</dbReference>
<proteinExistence type="predicted"/>
<dbReference type="PROSITE" id="PS51161">
    <property type="entry name" value="ATP_CONE"/>
    <property type="match status" value="1"/>
</dbReference>
<accession>A0A382VBD6</accession>
<dbReference type="InterPro" id="IPR008926">
    <property type="entry name" value="RNR_R1-su_N"/>
</dbReference>
<dbReference type="PANTHER" id="PTHR21075">
    <property type="entry name" value="ANAEROBIC RIBONUCLEOSIDE-TRIPHOSPHATE REDUCTASE"/>
    <property type="match status" value="1"/>
</dbReference>
<evidence type="ECO:0000256" key="1">
    <source>
        <dbReference type="ARBA" id="ARBA00022741"/>
    </source>
</evidence>
<dbReference type="Pfam" id="PF00317">
    <property type="entry name" value="Ribonuc_red_lgN"/>
    <property type="match status" value="1"/>
</dbReference>
<protein>
    <recommendedName>
        <fullName evidence="3">ATP-cone domain-containing protein</fullName>
    </recommendedName>
</protein>
<feature type="domain" description="ATP-cone" evidence="3">
    <location>
        <begin position="12"/>
        <end position="106"/>
    </location>
</feature>
<dbReference type="GO" id="GO:0005524">
    <property type="term" value="F:ATP binding"/>
    <property type="evidence" value="ECO:0007669"/>
    <property type="project" value="UniProtKB-KW"/>
</dbReference>
<dbReference type="SUPFAM" id="SSF48168">
    <property type="entry name" value="R1 subunit of ribonucleotide reductase, N-terminal domain"/>
    <property type="match status" value="1"/>
</dbReference>
<dbReference type="GO" id="GO:0008998">
    <property type="term" value="F:ribonucleoside-triphosphate reductase (thioredoxin) activity"/>
    <property type="evidence" value="ECO:0007669"/>
    <property type="project" value="TreeGrafter"/>
</dbReference>
<dbReference type="InterPro" id="IPR005144">
    <property type="entry name" value="ATP-cone_dom"/>
</dbReference>
<feature type="non-terminal residue" evidence="4">
    <location>
        <position position="237"/>
    </location>
</feature>
<reference evidence="4" key="1">
    <citation type="submission" date="2018-05" db="EMBL/GenBank/DDBJ databases">
        <authorList>
            <person name="Lanie J.A."/>
            <person name="Ng W.-L."/>
            <person name="Kazmierczak K.M."/>
            <person name="Andrzejewski T.M."/>
            <person name="Davidsen T.M."/>
            <person name="Wayne K.J."/>
            <person name="Tettelin H."/>
            <person name="Glass J.I."/>
            <person name="Rusch D."/>
            <person name="Podicherti R."/>
            <person name="Tsui H.-C.T."/>
            <person name="Winkler M.E."/>
        </authorList>
    </citation>
    <scope>NUCLEOTIDE SEQUENCE</scope>
</reference>
<gene>
    <name evidence="4" type="ORF">METZ01_LOCUS396614</name>
</gene>
<dbReference type="AlphaFoldDB" id="A0A382VBD6"/>
<name>A0A382VBD6_9ZZZZ</name>